<evidence type="ECO:0000313" key="7">
    <source>
        <dbReference type="Proteomes" id="UP000245622"/>
    </source>
</evidence>
<dbReference type="PANTHER" id="PTHR24567:SF58">
    <property type="entry name" value="CYCLIC AMP-BINDING REGULATORY PROTEIN"/>
    <property type="match status" value="1"/>
</dbReference>
<keyword evidence="7" id="KW-1185">Reference proteome</keyword>
<feature type="domain" description="Cyclic nucleotide-binding" evidence="4">
    <location>
        <begin position="1"/>
        <end position="124"/>
    </location>
</feature>
<dbReference type="GO" id="GO:0005829">
    <property type="term" value="C:cytosol"/>
    <property type="evidence" value="ECO:0007669"/>
    <property type="project" value="TreeGrafter"/>
</dbReference>
<keyword evidence="1" id="KW-0805">Transcription regulation</keyword>
<dbReference type="SUPFAM" id="SSF51206">
    <property type="entry name" value="cAMP-binding domain-like"/>
    <property type="match status" value="1"/>
</dbReference>
<feature type="domain" description="HTH crp-type" evidence="5">
    <location>
        <begin position="138"/>
        <end position="206"/>
    </location>
</feature>
<reference evidence="6 7" key="1">
    <citation type="submission" date="2014-04" db="EMBL/GenBank/DDBJ databases">
        <authorList>
            <person name="Hornung B.V."/>
        </authorList>
    </citation>
    <scope>NUCLEOTIDE SEQUENCE [LARGE SCALE GENOMIC DNA]</scope>
    <source>
        <strain evidence="6 7">CRIB</strain>
    </source>
</reference>
<gene>
    <name evidence="6" type="ORF">CRIB_310</name>
</gene>
<sequence>MFKDKDKDEILELFKGYNYQLINFNKNDIVALEYEPCNKIGLIISGIIDIKRMLSSNNTIHLSSLSSGSLFGEVIAFSDINIYPATVISSTSSEIMFINKIDFIKFCTDNTTFLNCFLNDLTNKIITLNKSITTLSLTSIRQKISNFLLNEYKVQGSIFIKLNMTKQKLSEILGIPRPSLSRELINMKELGIIDYSRDFIKILDKKKLEDLLTQ</sequence>
<dbReference type="RefSeq" id="WP_180702817.1">
    <property type="nucleotide sequence ID" value="NZ_CAONDH010000022.1"/>
</dbReference>
<dbReference type="CDD" id="cd00038">
    <property type="entry name" value="CAP_ED"/>
    <property type="match status" value="1"/>
</dbReference>
<dbReference type="InterPro" id="IPR036390">
    <property type="entry name" value="WH_DNA-bd_sf"/>
</dbReference>
<keyword evidence="3" id="KW-0804">Transcription</keyword>
<protein>
    <submittedName>
        <fullName evidence="6">Cyclic nucleotide-binding domain protein</fullName>
    </submittedName>
</protein>
<dbReference type="KEGG" id="ril:CRIB_310"/>
<name>A0A1V1HYW3_9FIRM</name>
<evidence type="ECO:0000259" key="5">
    <source>
        <dbReference type="PROSITE" id="PS51063"/>
    </source>
</evidence>
<organism evidence="6 7">
    <name type="scientific">Romboutsia ilealis</name>
    <dbReference type="NCBI Taxonomy" id="1115758"/>
    <lineage>
        <taxon>Bacteria</taxon>
        <taxon>Bacillati</taxon>
        <taxon>Bacillota</taxon>
        <taxon>Clostridia</taxon>
        <taxon>Peptostreptococcales</taxon>
        <taxon>Peptostreptococcaceae</taxon>
        <taxon>Romboutsia</taxon>
    </lineage>
</organism>
<evidence type="ECO:0000259" key="4">
    <source>
        <dbReference type="PROSITE" id="PS50042"/>
    </source>
</evidence>
<dbReference type="GO" id="GO:0003677">
    <property type="term" value="F:DNA binding"/>
    <property type="evidence" value="ECO:0007669"/>
    <property type="project" value="UniProtKB-KW"/>
</dbReference>
<proteinExistence type="predicted"/>
<dbReference type="GeneID" id="82204489"/>
<dbReference type="EMBL" id="LN555523">
    <property type="protein sequence ID" value="CED93067.1"/>
    <property type="molecule type" value="Genomic_DNA"/>
</dbReference>
<dbReference type="InterPro" id="IPR050397">
    <property type="entry name" value="Env_Response_Regulators"/>
</dbReference>
<dbReference type="InterPro" id="IPR018490">
    <property type="entry name" value="cNMP-bd_dom_sf"/>
</dbReference>
<dbReference type="PROSITE" id="PS50042">
    <property type="entry name" value="CNMP_BINDING_3"/>
    <property type="match status" value="1"/>
</dbReference>
<dbReference type="InterPro" id="IPR000595">
    <property type="entry name" value="cNMP-bd_dom"/>
</dbReference>
<dbReference type="Gene3D" id="2.60.120.10">
    <property type="entry name" value="Jelly Rolls"/>
    <property type="match status" value="1"/>
</dbReference>
<evidence type="ECO:0000256" key="1">
    <source>
        <dbReference type="ARBA" id="ARBA00023015"/>
    </source>
</evidence>
<evidence type="ECO:0000256" key="2">
    <source>
        <dbReference type="ARBA" id="ARBA00023125"/>
    </source>
</evidence>
<dbReference type="InterPro" id="IPR014710">
    <property type="entry name" value="RmlC-like_jellyroll"/>
</dbReference>
<accession>A0A1V1HYW3</accession>
<dbReference type="PROSITE" id="PS51063">
    <property type="entry name" value="HTH_CRP_2"/>
    <property type="match status" value="1"/>
</dbReference>
<keyword evidence="2" id="KW-0238">DNA-binding</keyword>
<dbReference type="GO" id="GO:0003700">
    <property type="term" value="F:DNA-binding transcription factor activity"/>
    <property type="evidence" value="ECO:0007669"/>
    <property type="project" value="TreeGrafter"/>
</dbReference>
<dbReference type="PANTHER" id="PTHR24567">
    <property type="entry name" value="CRP FAMILY TRANSCRIPTIONAL REGULATORY PROTEIN"/>
    <property type="match status" value="1"/>
</dbReference>
<evidence type="ECO:0000256" key="3">
    <source>
        <dbReference type="ARBA" id="ARBA00023163"/>
    </source>
</evidence>
<dbReference type="Pfam" id="PF00027">
    <property type="entry name" value="cNMP_binding"/>
    <property type="match status" value="1"/>
</dbReference>
<dbReference type="AlphaFoldDB" id="A0A1V1HYW3"/>
<dbReference type="InterPro" id="IPR012318">
    <property type="entry name" value="HTH_CRP"/>
</dbReference>
<evidence type="ECO:0000313" key="6">
    <source>
        <dbReference type="EMBL" id="CED93067.1"/>
    </source>
</evidence>
<dbReference type="Pfam" id="PF13545">
    <property type="entry name" value="HTH_Crp_2"/>
    <property type="match status" value="1"/>
</dbReference>
<dbReference type="SUPFAM" id="SSF46785">
    <property type="entry name" value="Winged helix' DNA-binding domain"/>
    <property type="match status" value="1"/>
</dbReference>
<dbReference type="Proteomes" id="UP000245622">
    <property type="component" value="Chromosome 1"/>
</dbReference>